<proteinExistence type="predicted"/>
<keyword evidence="4" id="KW-0449">Lipoprotein</keyword>
<feature type="domain" description="Putative host cell surface-exposed lipoprotein Ltp-like HTH region" evidence="3">
    <location>
        <begin position="81"/>
        <end position="127"/>
    </location>
</feature>
<dbReference type="Gene3D" id="1.10.10.10">
    <property type="entry name" value="Winged helix-like DNA-binding domain superfamily/Winged helix DNA-binding domain"/>
    <property type="match status" value="2"/>
</dbReference>
<evidence type="ECO:0000313" key="4">
    <source>
        <dbReference type="EMBL" id="MCQ4637132.1"/>
    </source>
</evidence>
<evidence type="ECO:0000256" key="2">
    <source>
        <dbReference type="SAM" id="Phobius"/>
    </source>
</evidence>
<reference evidence="4 5" key="1">
    <citation type="submission" date="2022-06" db="EMBL/GenBank/DDBJ databases">
        <title>Isolation of gut microbiota from human fecal samples.</title>
        <authorList>
            <person name="Pamer E.G."/>
            <person name="Barat B."/>
            <person name="Waligurski E."/>
            <person name="Medina S."/>
            <person name="Paddock L."/>
            <person name="Mostad J."/>
        </authorList>
    </citation>
    <scope>NUCLEOTIDE SEQUENCE [LARGE SCALE GENOMIC DNA]</scope>
    <source>
        <strain evidence="4 5">SL.3.17</strain>
    </source>
</reference>
<keyword evidence="2" id="KW-0812">Transmembrane</keyword>
<dbReference type="RefSeq" id="WP_256132324.1">
    <property type="nucleotide sequence ID" value="NZ_JANFXK010000010.1"/>
</dbReference>
<feature type="transmembrane region" description="Helical" evidence="2">
    <location>
        <begin position="27"/>
        <end position="46"/>
    </location>
</feature>
<dbReference type="Pfam" id="PF07553">
    <property type="entry name" value="Lipoprotein_Ltp"/>
    <property type="match status" value="2"/>
</dbReference>
<dbReference type="Proteomes" id="UP001524502">
    <property type="component" value="Unassembled WGS sequence"/>
</dbReference>
<comment type="caution">
    <text evidence="4">The sequence shown here is derived from an EMBL/GenBank/DDBJ whole genome shotgun (WGS) entry which is preliminary data.</text>
</comment>
<feature type="region of interest" description="Disordered" evidence="1">
    <location>
        <begin position="49"/>
        <end position="79"/>
    </location>
</feature>
<feature type="domain" description="Putative host cell surface-exposed lipoprotein Ltp-like HTH region" evidence="3">
    <location>
        <begin position="130"/>
        <end position="177"/>
    </location>
</feature>
<keyword evidence="5" id="KW-1185">Reference proteome</keyword>
<dbReference type="EMBL" id="JANFXK010000010">
    <property type="protein sequence ID" value="MCQ4637132.1"/>
    <property type="molecule type" value="Genomic_DNA"/>
</dbReference>
<protein>
    <submittedName>
        <fullName evidence="4">Ltp family lipoprotein</fullName>
    </submittedName>
</protein>
<sequence length="222" mass="24635">MRAGDRKNAKTCPSCGAKNRKSLYKRWWFIVIVIIVVLGVIGSALGGNSESGQSANETQNATQAETQAKETTETKPAVPAEYKSALNKAKLYSDTMYMSKAGLYDQLTSEYGEQFSAEAAQYAIDNLEADYKKNALEKAKLYQNEMSMSPEAIRDQLTSDYGEKFTEKEADYAIKHLNVNRKSVFMDKSCGLEGSVLNCFPLNGQISKNEPLRPLQGYPYSS</sequence>
<accession>A0ABT1RPL3</accession>
<evidence type="ECO:0000313" key="5">
    <source>
        <dbReference type="Proteomes" id="UP001524502"/>
    </source>
</evidence>
<keyword evidence="2" id="KW-0472">Membrane</keyword>
<dbReference type="InterPro" id="IPR011434">
    <property type="entry name" value="Ltp-like_HTH"/>
</dbReference>
<organism evidence="4 5">
    <name type="scientific">Anaerovorax odorimutans</name>
    <dbReference type="NCBI Taxonomy" id="109327"/>
    <lineage>
        <taxon>Bacteria</taxon>
        <taxon>Bacillati</taxon>
        <taxon>Bacillota</taxon>
        <taxon>Clostridia</taxon>
        <taxon>Peptostreptococcales</taxon>
        <taxon>Anaerovoracaceae</taxon>
        <taxon>Anaerovorax</taxon>
    </lineage>
</organism>
<feature type="compositionally biased region" description="Low complexity" evidence="1">
    <location>
        <begin position="55"/>
        <end position="66"/>
    </location>
</feature>
<name>A0ABT1RPL3_9FIRM</name>
<evidence type="ECO:0000256" key="1">
    <source>
        <dbReference type="SAM" id="MobiDB-lite"/>
    </source>
</evidence>
<dbReference type="InterPro" id="IPR036388">
    <property type="entry name" value="WH-like_DNA-bd_sf"/>
</dbReference>
<evidence type="ECO:0000259" key="3">
    <source>
        <dbReference type="Pfam" id="PF07553"/>
    </source>
</evidence>
<keyword evidence="2" id="KW-1133">Transmembrane helix</keyword>
<gene>
    <name evidence="4" type="ORF">NE619_10380</name>
</gene>